<reference evidence="1" key="2">
    <citation type="journal article" date="2015" name="Data Brief">
        <title>Shoot transcriptome of the giant reed, Arundo donax.</title>
        <authorList>
            <person name="Barrero R.A."/>
            <person name="Guerrero F.D."/>
            <person name="Moolhuijzen P."/>
            <person name="Goolsby J.A."/>
            <person name="Tidwell J."/>
            <person name="Bellgard S.E."/>
            <person name="Bellgard M.I."/>
        </authorList>
    </citation>
    <scope>NUCLEOTIDE SEQUENCE</scope>
    <source>
        <tissue evidence="1">Shoot tissue taken approximately 20 cm above the soil surface</tissue>
    </source>
</reference>
<organism evidence="1">
    <name type="scientific">Arundo donax</name>
    <name type="common">Giant reed</name>
    <name type="synonym">Donax arundinaceus</name>
    <dbReference type="NCBI Taxonomy" id="35708"/>
    <lineage>
        <taxon>Eukaryota</taxon>
        <taxon>Viridiplantae</taxon>
        <taxon>Streptophyta</taxon>
        <taxon>Embryophyta</taxon>
        <taxon>Tracheophyta</taxon>
        <taxon>Spermatophyta</taxon>
        <taxon>Magnoliopsida</taxon>
        <taxon>Liliopsida</taxon>
        <taxon>Poales</taxon>
        <taxon>Poaceae</taxon>
        <taxon>PACMAD clade</taxon>
        <taxon>Arundinoideae</taxon>
        <taxon>Arundineae</taxon>
        <taxon>Arundo</taxon>
    </lineage>
</organism>
<dbReference type="EMBL" id="GBRH01252345">
    <property type="protein sequence ID" value="JAD45550.1"/>
    <property type="molecule type" value="Transcribed_RNA"/>
</dbReference>
<evidence type="ECO:0000313" key="1">
    <source>
        <dbReference type="EMBL" id="JAD45550.1"/>
    </source>
</evidence>
<sequence>MNGIGNNNNQSIVQFQCVNIKGLFGRAFLKVILCENLIL</sequence>
<reference evidence="1" key="1">
    <citation type="submission" date="2014-09" db="EMBL/GenBank/DDBJ databases">
        <authorList>
            <person name="Magalhaes I.L.F."/>
            <person name="Oliveira U."/>
            <person name="Santos F.R."/>
            <person name="Vidigal T.H.D.A."/>
            <person name="Brescovit A.D."/>
            <person name="Santos A.J."/>
        </authorList>
    </citation>
    <scope>NUCLEOTIDE SEQUENCE</scope>
    <source>
        <tissue evidence="1">Shoot tissue taken approximately 20 cm above the soil surface</tissue>
    </source>
</reference>
<proteinExistence type="predicted"/>
<accession>A0A0A9A974</accession>
<name>A0A0A9A974_ARUDO</name>
<protein>
    <submittedName>
        <fullName evidence="1">Uncharacterized protein</fullName>
    </submittedName>
</protein>
<dbReference type="AlphaFoldDB" id="A0A0A9A974"/>